<evidence type="ECO:0000313" key="4">
    <source>
        <dbReference type="Proteomes" id="UP001596170"/>
    </source>
</evidence>
<dbReference type="Pfam" id="PF00990">
    <property type="entry name" value="GGDEF"/>
    <property type="match status" value="1"/>
</dbReference>
<keyword evidence="1" id="KW-0812">Transmembrane</keyword>
<dbReference type="Gene3D" id="3.30.70.270">
    <property type="match status" value="1"/>
</dbReference>
<gene>
    <name evidence="3" type="ORF">ACFPYN_04235</name>
</gene>
<dbReference type="CDD" id="cd01949">
    <property type="entry name" value="GGDEF"/>
    <property type="match status" value="1"/>
</dbReference>
<feature type="transmembrane region" description="Helical" evidence="1">
    <location>
        <begin position="137"/>
        <end position="158"/>
    </location>
</feature>
<name>A0ABW1L3V9_9BACL</name>
<keyword evidence="1" id="KW-1133">Transmembrane helix</keyword>
<keyword evidence="3" id="KW-0548">Nucleotidyltransferase</keyword>
<dbReference type="RefSeq" id="WP_377732706.1">
    <property type="nucleotide sequence ID" value="NZ_JBHSRI010000003.1"/>
</dbReference>
<feature type="transmembrane region" description="Helical" evidence="1">
    <location>
        <begin position="7"/>
        <end position="25"/>
    </location>
</feature>
<feature type="transmembrane region" description="Helical" evidence="1">
    <location>
        <begin position="164"/>
        <end position="184"/>
    </location>
</feature>
<feature type="transmembrane region" description="Helical" evidence="1">
    <location>
        <begin position="81"/>
        <end position="99"/>
    </location>
</feature>
<dbReference type="PROSITE" id="PS50887">
    <property type="entry name" value="GGDEF"/>
    <property type="match status" value="1"/>
</dbReference>
<dbReference type="InterPro" id="IPR029787">
    <property type="entry name" value="Nucleotide_cyclase"/>
</dbReference>
<dbReference type="EC" id="2.7.7.65" evidence="3"/>
<evidence type="ECO:0000313" key="3">
    <source>
        <dbReference type="EMBL" id="MFC6038660.1"/>
    </source>
</evidence>
<dbReference type="Proteomes" id="UP001596170">
    <property type="component" value="Unassembled WGS sequence"/>
</dbReference>
<accession>A0ABW1L3V9</accession>
<reference evidence="4" key="1">
    <citation type="journal article" date="2019" name="Int. J. Syst. Evol. Microbiol.">
        <title>The Global Catalogue of Microorganisms (GCM) 10K type strain sequencing project: providing services to taxonomists for standard genome sequencing and annotation.</title>
        <authorList>
            <consortium name="The Broad Institute Genomics Platform"/>
            <consortium name="The Broad Institute Genome Sequencing Center for Infectious Disease"/>
            <person name="Wu L."/>
            <person name="Ma J."/>
        </authorList>
    </citation>
    <scope>NUCLEOTIDE SEQUENCE [LARGE SCALE GENOMIC DNA]</scope>
    <source>
        <strain evidence="4">CCUG 54527</strain>
    </source>
</reference>
<keyword evidence="3" id="KW-0808">Transferase</keyword>
<proteinExistence type="predicted"/>
<dbReference type="EMBL" id="JBHSRI010000003">
    <property type="protein sequence ID" value="MFC6038660.1"/>
    <property type="molecule type" value="Genomic_DNA"/>
</dbReference>
<sequence>MLFIKEYLVNFSVLITIIYLSGFLYKQILVNSGKKFIELSLIVIAILGGWCSMFFGIHLNDSVIFDLRFIPIIIATMYTRNPLYILLIGIGIGFTRFSFGISDAAIAGFITLIILSVVGMMIYWISKAWPVYTKMIVVVFVMNIVNTFSIGFLGVMPIDEYLSIMVPSSLPINIILSIFLLWMVKDLSDEYVYKIDLLNSSRKDPLTQLYNRRAFMHFYDMYTSKKKNYSPLSIAFIDIDHFKKVNDQYGHIVGDVVLQKVSQIISNNLRSVDIISRYGGEEFVVILPLCTKEDVQRVIERIRYTTETHPIVVDHLNISITLSAGVATSPNIHVKQLLQKADEALYVAKANGRNQVAVASHDDSIHGMVARSN</sequence>
<dbReference type="NCBIfam" id="TIGR00254">
    <property type="entry name" value="GGDEF"/>
    <property type="match status" value="1"/>
</dbReference>
<protein>
    <submittedName>
        <fullName evidence="3">Diguanylate cyclase</fullName>
        <ecNumber evidence="3">2.7.7.65</ecNumber>
    </submittedName>
</protein>
<evidence type="ECO:0000259" key="2">
    <source>
        <dbReference type="PROSITE" id="PS50887"/>
    </source>
</evidence>
<dbReference type="PANTHER" id="PTHR45138:SF9">
    <property type="entry name" value="DIGUANYLATE CYCLASE DGCM-RELATED"/>
    <property type="match status" value="1"/>
</dbReference>
<dbReference type="PANTHER" id="PTHR45138">
    <property type="entry name" value="REGULATORY COMPONENTS OF SENSORY TRANSDUCTION SYSTEM"/>
    <property type="match status" value="1"/>
</dbReference>
<evidence type="ECO:0000256" key="1">
    <source>
        <dbReference type="SAM" id="Phobius"/>
    </source>
</evidence>
<keyword evidence="4" id="KW-1185">Reference proteome</keyword>
<dbReference type="InterPro" id="IPR050469">
    <property type="entry name" value="Diguanylate_Cyclase"/>
</dbReference>
<organism evidence="3 4">
    <name type="scientific">Paenisporosarcina macmurdoensis</name>
    <dbReference type="NCBI Taxonomy" id="212659"/>
    <lineage>
        <taxon>Bacteria</taxon>
        <taxon>Bacillati</taxon>
        <taxon>Bacillota</taxon>
        <taxon>Bacilli</taxon>
        <taxon>Bacillales</taxon>
        <taxon>Caryophanaceae</taxon>
        <taxon>Paenisporosarcina</taxon>
    </lineage>
</organism>
<dbReference type="SUPFAM" id="SSF55073">
    <property type="entry name" value="Nucleotide cyclase"/>
    <property type="match status" value="1"/>
</dbReference>
<dbReference type="InterPro" id="IPR043128">
    <property type="entry name" value="Rev_trsase/Diguanyl_cyclase"/>
</dbReference>
<feature type="transmembrane region" description="Helical" evidence="1">
    <location>
        <begin position="37"/>
        <end position="60"/>
    </location>
</feature>
<dbReference type="GO" id="GO:0052621">
    <property type="term" value="F:diguanylate cyclase activity"/>
    <property type="evidence" value="ECO:0007669"/>
    <property type="project" value="UniProtKB-EC"/>
</dbReference>
<comment type="caution">
    <text evidence="3">The sequence shown here is derived from an EMBL/GenBank/DDBJ whole genome shotgun (WGS) entry which is preliminary data.</text>
</comment>
<feature type="transmembrane region" description="Helical" evidence="1">
    <location>
        <begin position="105"/>
        <end position="125"/>
    </location>
</feature>
<feature type="domain" description="GGDEF" evidence="2">
    <location>
        <begin position="230"/>
        <end position="361"/>
    </location>
</feature>
<keyword evidence="1" id="KW-0472">Membrane</keyword>
<dbReference type="InterPro" id="IPR000160">
    <property type="entry name" value="GGDEF_dom"/>
</dbReference>
<dbReference type="SMART" id="SM00267">
    <property type="entry name" value="GGDEF"/>
    <property type="match status" value="1"/>
</dbReference>